<dbReference type="CDD" id="cd06163">
    <property type="entry name" value="S2P-M50_PDZ_RseP-like"/>
    <property type="match status" value="1"/>
</dbReference>
<dbReference type="GO" id="GO:0008237">
    <property type="term" value="F:metallopeptidase activity"/>
    <property type="evidence" value="ECO:0007669"/>
    <property type="project" value="UniProtKB-KW"/>
</dbReference>
<keyword evidence="11" id="KW-0479">Metal-binding</keyword>
<dbReference type="PANTHER" id="PTHR42837">
    <property type="entry name" value="REGULATOR OF SIGMA-E PROTEASE RSEP"/>
    <property type="match status" value="1"/>
</dbReference>
<gene>
    <name evidence="13" type="primary">rseP</name>
    <name evidence="13" type="ORF">ACFOPX_07140</name>
</gene>
<feature type="transmembrane region" description="Helical" evidence="11">
    <location>
        <begin position="264"/>
        <end position="283"/>
    </location>
</feature>
<proteinExistence type="inferred from homology"/>
<organism evidence="13 14">
    <name type="scientific">Helicobacter baculiformis</name>
    <dbReference type="NCBI Taxonomy" id="427351"/>
    <lineage>
        <taxon>Bacteria</taxon>
        <taxon>Pseudomonadati</taxon>
        <taxon>Campylobacterota</taxon>
        <taxon>Epsilonproteobacteria</taxon>
        <taxon>Campylobacterales</taxon>
        <taxon>Helicobacteraceae</taxon>
        <taxon>Helicobacter</taxon>
    </lineage>
</organism>
<dbReference type="Gene3D" id="2.30.42.10">
    <property type="match status" value="1"/>
</dbReference>
<protein>
    <recommendedName>
        <fullName evidence="11">Zinc metalloprotease</fullName>
        <ecNumber evidence="11">3.4.24.-</ecNumber>
    </recommendedName>
</protein>
<accession>A0ABV7ZJP7</accession>
<dbReference type="InterPro" id="IPR004387">
    <property type="entry name" value="Pept_M50_Zn"/>
</dbReference>
<dbReference type="EMBL" id="JBHRZO010000048">
    <property type="protein sequence ID" value="MFC3848286.1"/>
    <property type="molecule type" value="Genomic_DNA"/>
</dbReference>
<keyword evidence="5 11" id="KW-0812">Transmembrane</keyword>
<evidence type="ECO:0000256" key="5">
    <source>
        <dbReference type="ARBA" id="ARBA00022692"/>
    </source>
</evidence>
<dbReference type="InterPro" id="IPR008915">
    <property type="entry name" value="Peptidase_M50"/>
</dbReference>
<dbReference type="InterPro" id="IPR001478">
    <property type="entry name" value="PDZ"/>
</dbReference>
<evidence type="ECO:0000256" key="4">
    <source>
        <dbReference type="ARBA" id="ARBA00022670"/>
    </source>
</evidence>
<evidence type="ECO:0000313" key="14">
    <source>
        <dbReference type="Proteomes" id="UP001595783"/>
    </source>
</evidence>
<dbReference type="SMART" id="SM00228">
    <property type="entry name" value="PDZ"/>
    <property type="match status" value="1"/>
</dbReference>
<evidence type="ECO:0000256" key="11">
    <source>
        <dbReference type="RuleBase" id="RU362031"/>
    </source>
</evidence>
<evidence type="ECO:0000256" key="3">
    <source>
        <dbReference type="ARBA" id="ARBA00007931"/>
    </source>
</evidence>
<dbReference type="InterPro" id="IPR036034">
    <property type="entry name" value="PDZ_sf"/>
</dbReference>
<keyword evidence="7 11" id="KW-0862">Zinc</keyword>
<evidence type="ECO:0000256" key="8">
    <source>
        <dbReference type="ARBA" id="ARBA00022989"/>
    </source>
</evidence>
<keyword evidence="4" id="KW-0645">Protease</keyword>
<evidence type="ECO:0000256" key="2">
    <source>
        <dbReference type="ARBA" id="ARBA00004141"/>
    </source>
</evidence>
<comment type="cofactor">
    <cofactor evidence="1 11">
        <name>Zn(2+)</name>
        <dbReference type="ChEBI" id="CHEBI:29105"/>
    </cofactor>
</comment>
<evidence type="ECO:0000256" key="6">
    <source>
        <dbReference type="ARBA" id="ARBA00022801"/>
    </source>
</evidence>
<dbReference type="InterPro" id="IPR041489">
    <property type="entry name" value="PDZ_6"/>
</dbReference>
<dbReference type="PROSITE" id="PS50106">
    <property type="entry name" value="PDZ"/>
    <property type="match status" value="1"/>
</dbReference>
<keyword evidence="9 11" id="KW-0482">Metalloprotease</keyword>
<evidence type="ECO:0000256" key="1">
    <source>
        <dbReference type="ARBA" id="ARBA00001947"/>
    </source>
</evidence>
<evidence type="ECO:0000259" key="12">
    <source>
        <dbReference type="PROSITE" id="PS50106"/>
    </source>
</evidence>
<evidence type="ECO:0000313" key="13">
    <source>
        <dbReference type="EMBL" id="MFC3848286.1"/>
    </source>
</evidence>
<dbReference type="SUPFAM" id="SSF50156">
    <property type="entry name" value="PDZ domain-like"/>
    <property type="match status" value="1"/>
</dbReference>
<keyword evidence="14" id="KW-1185">Reference proteome</keyword>
<evidence type="ECO:0000256" key="9">
    <source>
        <dbReference type="ARBA" id="ARBA00023049"/>
    </source>
</evidence>
<keyword evidence="8 11" id="KW-1133">Transmembrane helix</keyword>
<comment type="caution">
    <text evidence="13">The sequence shown here is derived from an EMBL/GenBank/DDBJ whole genome shotgun (WGS) entry which is preliminary data.</text>
</comment>
<feature type="transmembrane region" description="Helical" evidence="11">
    <location>
        <begin position="314"/>
        <end position="331"/>
    </location>
</feature>
<dbReference type="PANTHER" id="PTHR42837:SF2">
    <property type="entry name" value="MEMBRANE METALLOPROTEASE ARASP2, CHLOROPLASTIC-RELATED"/>
    <property type="match status" value="1"/>
</dbReference>
<feature type="domain" description="PDZ" evidence="12">
    <location>
        <begin position="105"/>
        <end position="172"/>
    </location>
</feature>
<evidence type="ECO:0000256" key="10">
    <source>
        <dbReference type="ARBA" id="ARBA00023136"/>
    </source>
</evidence>
<dbReference type="Pfam" id="PF02163">
    <property type="entry name" value="Peptidase_M50"/>
    <property type="match status" value="1"/>
</dbReference>
<comment type="similarity">
    <text evidence="3 11">Belongs to the peptidase M50B family.</text>
</comment>
<keyword evidence="10 11" id="KW-0472">Membrane</keyword>
<dbReference type="NCBIfam" id="TIGR00054">
    <property type="entry name" value="RIP metalloprotease RseP"/>
    <property type="match status" value="1"/>
</dbReference>
<comment type="subcellular location">
    <subcellularLocation>
        <location evidence="2">Membrane</location>
        <topology evidence="2">Multi-pass membrane protein</topology>
    </subcellularLocation>
</comment>
<dbReference type="EC" id="3.4.24.-" evidence="11"/>
<name>A0ABV7ZJP7_9HELI</name>
<dbReference type="Proteomes" id="UP001595783">
    <property type="component" value="Unassembled WGS sequence"/>
</dbReference>
<dbReference type="RefSeq" id="WP_104751817.1">
    <property type="nucleotide sequence ID" value="NZ_FZMF01000008.1"/>
</dbReference>
<dbReference type="CDD" id="cd23081">
    <property type="entry name" value="cpPDZ_EcRseP-like"/>
    <property type="match status" value="1"/>
</dbReference>
<keyword evidence="6 11" id="KW-0378">Hydrolase</keyword>
<feature type="transmembrane region" description="Helical" evidence="11">
    <location>
        <begin position="86"/>
        <end position="107"/>
    </location>
</feature>
<evidence type="ECO:0000256" key="7">
    <source>
        <dbReference type="ARBA" id="ARBA00022833"/>
    </source>
</evidence>
<sequence>MGWLASIVALGFLIFFHELGHFLCARACGVGVEVFSIGFGRKLWAKRVGNTQYALSIIPLGGYVKLQEDPIEHPSSYPNQPLFKKLLILSMGPLFNLLLAFMIYLGVGLVGHASLAPVVGALTPDMPASQSGVKIGDRIVAVDGTAIRDWQELFNAIQRAQGAITLQIKRDHLLNITLTPALKTAQNAFKERVQTKLIGIAPSKEQVWVRYGFLESTQRAFSQLTDMCTLIFKGIEKLFVGVVSVSEISSVVGIVDFMAHQQNLALLLSVAFISINLGVLNLLPIPVLDGGQMVIVLYESLTRRKLKSAHLEKLNLLGLALLIALMALGLFNDARRLVG</sequence>
<reference evidence="14" key="1">
    <citation type="journal article" date="2019" name="Int. J. Syst. Evol. Microbiol.">
        <title>The Global Catalogue of Microorganisms (GCM) 10K type strain sequencing project: providing services to taxonomists for standard genome sequencing and annotation.</title>
        <authorList>
            <consortium name="The Broad Institute Genomics Platform"/>
            <consortium name="The Broad Institute Genome Sequencing Center for Infectious Disease"/>
            <person name="Wu L."/>
            <person name="Ma J."/>
        </authorList>
    </citation>
    <scope>NUCLEOTIDE SEQUENCE [LARGE SCALE GENOMIC DNA]</scope>
    <source>
        <strain evidence="14">CCUG 53816</strain>
    </source>
</reference>
<dbReference type="Pfam" id="PF17820">
    <property type="entry name" value="PDZ_6"/>
    <property type="match status" value="1"/>
</dbReference>